<dbReference type="AlphaFoldDB" id="A0A4R3LJM0"/>
<dbReference type="Proteomes" id="UP000295525">
    <property type="component" value="Unassembled WGS sequence"/>
</dbReference>
<proteinExistence type="predicted"/>
<name>A0A4R3LJM0_9BURK</name>
<feature type="region of interest" description="Disordered" evidence="1">
    <location>
        <begin position="47"/>
        <end position="67"/>
    </location>
</feature>
<evidence type="ECO:0000313" key="3">
    <source>
        <dbReference type="Proteomes" id="UP000295525"/>
    </source>
</evidence>
<keyword evidence="3" id="KW-1185">Reference proteome</keyword>
<dbReference type="EMBL" id="SMAJ01000032">
    <property type="protein sequence ID" value="TCT00470.1"/>
    <property type="molecule type" value="Genomic_DNA"/>
</dbReference>
<protein>
    <submittedName>
        <fullName evidence="2">Uncharacterized protein</fullName>
    </submittedName>
</protein>
<evidence type="ECO:0000313" key="2">
    <source>
        <dbReference type="EMBL" id="TCT00470.1"/>
    </source>
</evidence>
<accession>A0A4R3LJM0</accession>
<gene>
    <name evidence="2" type="ORF">EDC26_1322</name>
</gene>
<organism evidence="2 3">
    <name type="scientific">Paralcaligenes ureilyticus</name>
    <dbReference type="NCBI Taxonomy" id="627131"/>
    <lineage>
        <taxon>Bacteria</taxon>
        <taxon>Pseudomonadati</taxon>
        <taxon>Pseudomonadota</taxon>
        <taxon>Betaproteobacteria</taxon>
        <taxon>Burkholderiales</taxon>
        <taxon>Alcaligenaceae</taxon>
        <taxon>Paralcaligenes</taxon>
    </lineage>
</organism>
<dbReference type="OrthoDB" id="8970804at2"/>
<sequence length="67" mass="6575">MEMLSLALLAVLLIAAGAVMTGLIAERLPMAVLASADEGRFAGLGGVSSASPDNHNGVTAAPSPSVI</sequence>
<feature type="compositionally biased region" description="Polar residues" evidence="1">
    <location>
        <begin position="48"/>
        <end position="57"/>
    </location>
</feature>
<evidence type="ECO:0000256" key="1">
    <source>
        <dbReference type="SAM" id="MobiDB-lite"/>
    </source>
</evidence>
<dbReference type="RefSeq" id="WP_132586466.1">
    <property type="nucleotide sequence ID" value="NZ_SMAJ01000032.1"/>
</dbReference>
<reference evidence="2 3" key="1">
    <citation type="submission" date="2019-03" db="EMBL/GenBank/DDBJ databases">
        <title>Genomic Encyclopedia of Type Strains, Phase IV (KMG-IV): sequencing the most valuable type-strain genomes for metagenomic binning, comparative biology and taxonomic classification.</title>
        <authorList>
            <person name="Goeker M."/>
        </authorList>
    </citation>
    <scope>NUCLEOTIDE SEQUENCE [LARGE SCALE GENOMIC DNA]</scope>
    <source>
        <strain evidence="2 3">DSM 24591</strain>
    </source>
</reference>
<comment type="caution">
    <text evidence="2">The sequence shown here is derived from an EMBL/GenBank/DDBJ whole genome shotgun (WGS) entry which is preliminary data.</text>
</comment>